<gene>
    <name evidence="6" type="ORF">GM676_10210</name>
</gene>
<organism evidence="6 7">
    <name type="scientific">Duganella radicis</name>
    <dbReference type="NCBI Taxonomy" id="551988"/>
    <lineage>
        <taxon>Bacteria</taxon>
        <taxon>Pseudomonadati</taxon>
        <taxon>Pseudomonadota</taxon>
        <taxon>Betaproteobacteria</taxon>
        <taxon>Burkholderiales</taxon>
        <taxon>Oxalobacteraceae</taxon>
        <taxon>Telluria group</taxon>
        <taxon>Duganella</taxon>
    </lineage>
</organism>
<evidence type="ECO:0000256" key="4">
    <source>
        <dbReference type="PROSITE-ProRule" id="PRU00335"/>
    </source>
</evidence>
<keyword evidence="3" id="KW-0804">Transcription</keyword>
<keyword evidence="2 4" id="KW-0238">DNA-binding</keyword>
<comment type="caution">
    <text evidence="6">The sequence shown here is derived from an EMBL/GenBank/DDBJ whole genome shotgun (WGS) entry which is preliminary data.</text>
</comment>
<dbReference type="PANTHER" id="PTHR30055:SF234">
    <property type="entry name" value="HTH-TYPE TRANSCRIPTIONAL REGULATOR BETI"/>
    <property type="match status" value="1"/>
</dbReference>
<proteinExistence type="predicted"/>
<feature type="DNA-binding region" description="H-T-H motif" evidence="4">
    <location>
        <begin position="38"/>
        <end position="57"/>
    </location>
</feature>
<dbReference type="InterPro" id="IPR050109">
    <property type="entry name" value="HTH-type_TetR-like_transc_reg"/>
</dbReference>
<evidence type="ECO:0000313" key="7">
    <source>
        <dbReference type="Proteomes" id="UP000475582"/>
    </source>
</evidence>
<keyword evidence="1" id="KW-0805">Transcription regulation</keyword>
<dbReference type="PANTHER" id="PTHR30055">
    <property type="entry name" value="HTH-TYPE TRANSCRIPTIONAL REGULATOR RUTR"/>
    <property type="match status" value="1"/>
</dbReference>
<dbReference type="OrthoDB" id="9816320at2"/>
<evidence type="ECO:0000256" key="3">
    <source>
        <dbReference type="ARBA" id="ARBA00023163"/>
    </source>
</evidence>
<evidence type="ECO:0000256" key="2">
    <source>
        <dbReference type="ARBA" id="ARBA00023125"/>
    </source>
</evidence>
<dbReference type="InterPro" id="IPR036271">
    <property type="entry name" value="Tet_transcr_reg_TetR-rel_C_sf"/>
</dbReference>
<protein>
    <submittedName>
        <fullName evidence="6">TetR family transcriptional regulator</fullName>
    </submittedName>
</protein>
<dbReference type="InterPro" id="IPR001647">
    <property type="entry name" value="HTH_TetR"/>
</dbReference>
<sequence>MKTEVKRRSDPERAQSRRSQVLQAAAVCFARSGFHGASMSEISKEAGMSAGHIYNYFDSKEAIIMAFVDLESEHVAAQLRELGSKEDPLQSMIDEAPRHIDENLDPQFFQLPMEMFAEAARNPKIAEAMRASDVAAMAEFRPIIKRERERRGLPVDDELLDGRINTMVSLFHGLPIRALHRPNMDRNSLVEGYRVAMKALLLT</sequence>
<name>A0A6L6PGU0_9BURK</name>
<dbReference type="Gene3D" id="1.10.357.10">
    <property type="entry name" value="Tetracycline Repressor, domain 2"/>
    <property type="match status" value="1"/>
</dbReference>
<dbReference type="SUPFAM" id="SSF46689">
    <property type="entry name" value="Homeodomain-like"/>
    <property type="match status" value="1"/>
</dbReference>
<dbReference type="GO" id="GO:0003700">
    <property type="term" value="F:DNA-binding transcription factor activity"/>
    <property type="evidence" value="ECO:0007669"/>
    <property type="project" value="TreeGrafter"/>
</dbReference>
<reference evidence="6 7" key="1">
    <citation type="submission" date="2019-11" db="EMBL/GenBank/DDBJ databases">
        <title>Type strains purchased from KCTC, JCM and DSMZ.</title>
        <authorList>
            <person name="Lu H."/>
        </authorList>
    </citation>
    <scope>NUCLEOTIDE SEQUENCE [LARGE SCALE GENOMIC DNA]</scope>
    <source>
        <strain evidence="6 7">KCTC 22382</strain>
    </source>
</reference>
<dbReference type="PRINTS" id="PR00455">
    <property type="entry name" value="HTHTETR"/>
</dbReference>
<dbReference type="Proteomes" id="UP000475582">
    <property type="component" value="Unassembled WGS sequence"/>
</dbReference>
<evidence type="ECO:0000313" key="6">
    <source>
        <dbReference type="EMBL" id="MTV37949.1"/>
    </source>
</evidence>
<dbReference type="GO" id="GO:0000976">
    <property type="term" value="F:transcription cis-regulatory region binding"/>
    <property type="evidence" value="ECO:0007669"/>
    <property type="project" value="TreeGrafter"/>
</dbReference>
<evidence type="ECO:0000259" key="5">
    <source>
        <dbReference type="PROSITE" id="PS50977"/>
    </source>
</evidence>
<evidence type="ECO:0000256" key="1">
    <source>
        <dbReference type="ARBA" id="ARBA00023015"/>
    </source>
</evidence>
<feature type="domain" description="HTH tetR-type" evidence="5">
    <location>
        <begin position="15"/>
        <end position="75"/>
    </location>
</feature>
<dbReference type="AlphaFoldDB" id="A0A6L6PGU0"/>
<dbReference type="PROSITE" id="PS50977">
    <property type="entry name" value="HTH_TETR_2"/>
    <property type="match status" value="1"/>
</dbReference>
<dbReference type="InterPro" id="IPR009057">
    <property type="entry name" value="Homeodomain-like_sf"/>
</dbReference>
<dbReference type="SUPFAM" id="SSF48498">
    <property type="entry name" value="Tetracyclin repressor-like, C-terminal domain"/>
    <property type="match status" value="1"/>
</dbReference>
<keyword evidence="7" id="KW-1185">Reference proteome</keyword>
<dbReference type="Pfam" id="PF00440">
    <property type="entry name" value="TetR_N"/>
    <property type="match status" value="1"/>
</dbReference>
<accession>A0A6L6PGU0</accession>
<dbReference type="EMBL" id="WNKY01000008">
    <property type="protein sequence ID" value="MTV37949.1"/>
    <property type="molecule type" value="Genomic_DNA"/>
</dbReference>